<keyword evidence="8" id="KW-0456">Lyase</keyword>
<dbReference type="SUPFAM" id="SSF52440">
    <property type="entry name" value="PreATP-grasp domain"/>
    <property type="match status" value="1"/>
</dbReference>
<comment type="caution">
    <text evidence="5">Lacks conserved residue(s) required for the propagation of feature annotation.</text>
</comment>
<dbReference type="GO" id="GO:0046872">
    <property type="term" value="F:metal ion binding"/>
    <property type="evidence" value="ECO:0007669"/>
    <property type="project" value="InterPro"/>
</dbReference>
<dbReference type="HAMAP" id="MF_01928">
    <property type="entry name" value="PurK"/>
    <property type="match status" value="1"/>
</dbReference>
<comment type="similarity">
    <text evidence="5 6">Belongs to the PurK/PurT family.</text>
</comment>
<dbReference type="PROSITE" id="PS50975">
    <property type="entry name" value="ATP_GRASP"/>
    <property type="match status" value="1"/>
</dbReference>
<name>A0A3A6QBM8_9EURY</name>
<feature type="binding site" evidence="5">
    <location>
        <begin position="206"/>
        <end position="209"/>
    </location>
    <ligand>
        <name>ATP</name>
        <dbReference type="ChEBI" id="CHEBI:30616"/>
    </ligand>
</feature>
<evidence type="ECO:0000313" key="9">
    <source>
        <dbReference type="Proteomes" id="UP000281564"/>
    </source>
</evidence>
<keyword evidence="3 5" id="KW-0067">ATP-binding</keyword>
<dbReference type="Gene3D" id="3.30.470.20">
    <property type="entry name" value="ATP-grasp fold, B domain"/>
    <property type="match status" value="1"/>
</dbReference>
<sequence>MDKNVRSAPTTSQVRTLIFARRNLSRMTTLPGPTLGVVGGGQLGRMLAEAAAPLGVEVIVLDPTPECPASLVAREQIVGEFDDPDAVRELAAASDALTFEIELADPDLLADVADEHDVPVNPDPGTLRTIQDKLVQKEALADAGIPVPDFIGVGGEKDLKLAVEELDGVMLKAREGGYDGRGNTPVQEPDDAAAALDELGVDTMAEAFVPFERELSVIGVKGPDGVATYPVTETIHEDEILRASVSPARTDDSVRDRAREVAVDVLEFLDGYGVYGIELFETENGDILVNEIAPRPHNSGHWTIEGAHTSQFETHVRAVLGWPLGSTDLAEPTVSVNLLGDVDEPESATLHNVDSVLESSNAHFHWYGKKQARPLRKMGHITVTDPDAADADDYDALLDRAESLRDGVTFVDE</sequence>
<dbReference type="NCBIfam" id="TIGR01161">
    <property type="entry name" value="purK"/>
    <property type="match status" value="1"/>
</dbReference>
<dbReference type="Pfam" id="PF02222">
    <property type="entry name" value="ATP-grasp"/>
    <property type="match status" value="1"/>
</dbReference>
<evidence type="ECO:0000256" key="3">
    <source>
        <dbReference type="ARBA" id="ARBA00022840"/>
    </source>
</evidence>
<keyword evidence="5 6" id="KW-0436">Ligase</keyword>
<reference evidence="8 9" key="1">
    <citation type="submission" date="2018-06" db="EMBL/GenBank/DDBJ databases">
        <title>Halonotius sp. F13-13 a new haloarchaeeon isolated from a solar saltern from Isla Cristina, Huelva, Spain.</title>
        <authorList>
            <person name="Duran-Viseras A."/>
            <person name="Sanchez-Porro C."/>
            <person name="Ventosa A."/>
        </authorList>
    </citation>
    <scope>NUCLEOTIDE SEQUENCE [LARGE SCALE GENOMIC DNA]</scope>
    <source>
        <strain evidence="8 9">CECT 7525</strain>
    </source>
</reference>
<feature type="binding site" evidence="5">
    <location>
        <position position="172"/>
    </location>
    <ligand>
        <name>ATP</name>
        <dbReference type="ChEBI" id="CHEBI:30616"/>
    </ligand>
</feature>
<dbReference type="InterPro" id="IPR054350">
    <property type="entry name" value="PurT/PurK_preATP-grasp"/>
</dbReference>
<feature type="binding site" evidence="5">
    <location>
        <begin position="290"/>
        <end position="291"/>
    </location>
    <ligand>
        <name>ATP</name>
        <dbReference type="ChEBI" id="CHEBI:30616"/>
    </ligand>
</feature>
<keyword evidence="2 5" id="KW-0658">Purine biosynthesis</keyword>
<dbReference type="Pfam" id="PF17769">
    <property type="entry name" value="PurK_C"/>
    <property type="match status" value="1"/>
</dbReference>
<dbReference type="GO" id="GO:0005524">
    <property type="term" value="F:ATP binding"/>
    <property type="evidence" value="ECO:0007669"/>
    <property type="project" value="UniProtKB-UniRule"/>
</dbReference>
<dbReference type="InterPro" id="IPR011054">
    <property type="entry name" value="Rudment_hybrid_motif"/>
</dbReference>
<dbReference type="InterPro" id="IPR005875">
    <property type="entry name" value="PurK"/>
</dbReference>
<dbReference type="InterPro" id="IPR011761">
    <property type="entry name" value="ATP-grasp"/>
</dbReference>
<evidence type="ECO:0000256" key="1">
    <source>
        <dbReference type="ARBA" id="ARBA00022741"/>
    </source>
</evidence>
<dbReference type="GO" id="GO:0034028">
    <property type="term" value="F:5-(carboxyamino)imidazole ribonucleotide synthase activity"/>
    <property type="evidence" value="ECO:0007669"/>
    <property type="project" value="UniProtKB-UniRule"/>
</dbReference>
<organism evidence="8 9">
    <name type="scientific">Halonotius pteroides</name>
    <dbReference type="NCBI Taxonomy" id="268735"/>
    <lineage>
        <taxon>Archaea</taxon>
        <taxon>Methanobacteriati</taxon>
        <taxon>Methanobacteriota</taxon>
        <taxon>Stenosarchaea group</taxon>
        <taxon>Halobacteria</taxon>
        <taxon>Halobacteriales</taxon>
        <taxon>Haloferacaceae</taxon>
        <taxon>Halonotius</taxon>
    </lineage>
</organism>
<comment type="pathway">
    <text evidence="5 6">Purine metabolism; IMP biosynthesis via de novo pathway; 5-amino-1-(5-phospho-D-ribosyl)imidazole-4-carboxylate from 5-amino-1-(5-phospho-D-ribosyl)imidazole (N5-CAIR route): step 1/2.</text>
</comment>
<comment type="function">
    <text evidence="5">Catalyzes the ATP-dependent conversion of 5-aminoimidazole ribonucleotide (AIR) and HCO(3)(-) to N5-carboxyaminoimidazole ribonucleotide (N5-CAIR).</text>
</comment>
<dbReference type="EMBL" id="QMDW01000006">
    <property type="protein sequence ID" value="RJX50468.1"/>
    <property type="molecule type" value="Genomic_DNA"/>
</dbReference>
<dbReference type="NCBIfam" id="NF004679">
    <property type="entry name" value="PRK06019.1-5"/>
    <property type="match status" value="1"/>
</dbReference>
<keyword evidence="1 5" id="KW-0547">Nucleotide-binding</keyword>
<dbReference type="InterPro" id="IPR016185">
    <property type="entry name" value="PreATP-grasp_dom_sf"/>
</dbReference>
<dbReference type="PANTHER" id="PTHR11609:SF5">
    <property type="entry name" value="PHOSPHORIBOSYLAMINOIMIDAZOLE CARBOXYLASE"/>
    <property type="match status" value="1"/>
</dbReference>
<dbReference type="InterPro" id="IPR040686">
    <property type="entry name" value="PurK_C"/>
</dbReference>
<gene>
    <name evidence="5 6 8" type="primary">purK</name>
    <name evidence="8" type="ORF">DP106_05695</name>
</gene>
<dbReference type="AlphaFoldDB" id="A0A3A6QBM8"/>
<feature type="domain" description="ATP-grasp" evidence="7">
    <location>
        <begin position="137"/>
        <end position="320"/>
    </location>
</feature>
<comment type="caution">
    <text evidence="8">The sequence shown here is derived from an EMBL/GenBank/DDBJ whole genome shotgun (WGS) entry which is preliminary data.</text>
</comment>
<dbReference type="Proteomes" id="UP000281564">
    <property type="component" value="Unassembled WGS sequence"/>
</dbReference>
<dbReference type="GO" id="GO:0004638">
    <property type="term" value="F:phosphoribosylaminoimidazole carboxylase activity"/>
    <property type="evidence" value="ECO:0007669"/>
    <property type="project" value="InterPro"/>
</dbReference>
<dbReference type="Gene3D" id="3.40.50.20">
    <property type="match status" value="1"/>
</dbReference>
<comment type="subunit">
    <text evidence="5">Homodimer.</text>
</comment>
<dbReference type="UniPathway" id="UPA00074">
    <property type="reaction ID" value="UER00942"/>
</dbReference>
<dbReference type="PANTHER" id="PTHR11609">
    <property type="entry name" value="PURINE BIOSYNTHESIS PROTEIN 6/7, PUR6/7"/>
    <property type="match status" value="1"/>
</dbReference>
<dbReference type="EC" id="6.3.4.18" evidence="5 6"/>
<feature type="binding site" evidence="5">
    <location>
        <position position="133"/>
    </location>
    <ligand>
        <name>ATP</name>
        <dbReference type="ChEBI" id="CHEBI:30616"/>
    </ligand>
</feature>
<evidence type="ECO:0000256" key="4">
    <source>
        <dbReference type="ARBA" id="ARBA00022842"/>
    </source>
</evidence>
<evidence type="ECO:0000256" key="5">
    <source>
        <dbReference type="HAMAP-Rule" id="MF_01928"/>
    </source>
</evidence>
<accession>A0A3A6QBM8</accession>
<dbReference type="Gene3D" id="3.30.1490.20">
    <property type="entry name" value="ATP-grasp fold, A domain"/>
    <property type="match status" value="1"/>
</dbReference>
<dbReference type="GO" id="GO:0006189">
    <property type="term" value="P:'de novo' IMP biosynthetic process"/>
    <property type="evidence" value="ECO:0007669"/>
    <property type="project" value="UniProtKB-UniRule"/>
</dbReference>
<protein>
    <recommendedName>
        <fullName evidence="5 6">N5-carboxyaminoimidazole ribonucleotide synthase</fullName>
        <shortName evidence="5 6">N5-CAIR synthase</shortName>
        <ecNumber evidence="5 6">6.3.4.18</ecNumber>
    </recommendedName>
    <alternativeName>
        <fullName evidence="5 6">5-(carboxyamino)imidazole ribonucleotide synthetase</fullName>
    </alternativeName>
</protein>
<evidence type="ECO:0000256" key="6">
    <source>
        <dbReference type="RuleBase" id="RU361200"/>
    </source>
</evidence>
<dbReference type="InterPro" id="IPR003135">
    <property type="entry name" value="ATP-grasp_carboxylate-amine"/>
</dbReference>
<feature type="binding site" evidence="5">
    <location>
        <position position="236"/>
    </location>
    <ligand>
        <name>ATP</name>
        <dbReference type="ChEBI" id="CHEBI:30616"/>
    </ligand>
</feature>
<dbReference type="Pfam" id="PF22660">
    <property type="entry name" value="RS_preATP-grasp-like"/>
    <property type="match status" value="1"/>
</dbReference>
<proteinExistence type="inferred from homology"/>
<evidence type="ECO:0000259" key="7">
    <source>
        <dbReference type="PROSITE" id="PS50975"/>
    </source>
</evidence>
<comment type="function">
    <text evidence="6">Catalyzes the ATP-dependent conversion of 5-aminoimidazole ribonucleotide (AIR) and HCO(3)- to N5-carboxyaminoimidazole ribonucleotide (N5-CAIR).</text>
</comment>
<comment type="catalytic activity">
    <reaction evidence="5 6">
        <text>5-amino-1-(5-phospho-beta-D-ribosyl)imidazole + hydrogencarbonate + ATP = 5-carboxyamino-1-(5-phospho-D-ribosyl)imidazole + ADP + phosphate + 2 H(+)</text>
        <dbReference type="Rhea" id="RHEA:19317"/>
        <dbReference type="ChEBI" id="CHEBI:15378"/>
        <dbReference type="ChEBI" id="CHEBI:17544"/>
        <dbReference type="ChEBI" id="CHEBI:30616"/>
        <dbReference type="ChEBI" id="CHEBI:43474"/>
        <dbReference type="ChEBI" id="CHEBI:58730"/>
        <dbReference type="ChEBI" id="CHEBI:137981"/>
        <dbReference type="ChEBI" id="CHEBI:456216"/>
        <dbReference type="EC" id="6.3.4.18"/>
    </reaction>
</comment>
<dbReference type="OrthoDB" id="9299at2157"/>
<dbReference type="SUPFAM" id="SSF56059">
    <property type="entry name" value="Glutathione synthetase ATP-binding domain-like"/>
    <property type="match status" value="1"/>
</dbReference>
<evidence type="ECO:0000313" key="8">
    <source>
        <dbReference type="EMBL" id="RJX50468.1"/>
    </source>
</evidence>
<keyword evidence="4" id="KW-0460">Magnesium</keyword>
<evidence type="ECO:0000256" key="2">
    <source>
        <dbReference type="ARBA" id="ARBA00022755"/>
    </source>
</evidence>
<dbReference type="SUPFAM" id="SSF51246">
    <property type="entry name" value="Rudiment single hybrid motif"/>
    <property type="match status" value="1"/>
</dbReference>
<feature type="binding site" evidence="5">
    <location>
        <position position="214"/>
    </location>
    <ligand>
        <name>ATP</name>
        <dbReference type="ChEBI" id="CHEBI:30616"/>
    </ligand>
</feature>
<dbReference type="InterPro" id="IPR013815">
    <property type="entry name" value="ATP_grasp_subdomain_1"/>
</dbReference>
<keyword evidence="9" id="KW-1185">Reference proteome</keyword>